<gene>
    <name evidence="6" type="ORF">EV384_2710</name>
</gene>
<feature type="transmembrane region" description="Helical" evidence="3">
    <location>
        <begin position="204"/>
        <end position="224"/>
    </location>
</feature>
<evidence type="ECO:0000256" key="3">
    <source>
        <dbReference type="SAM" id="Phobius"/>
    </source>
</evidence>
<evidence type="ECO:0000313" key="7">
    <source>
        <dbReference type="Proteomes" id="UP000294114"/>
    </source>
</evidence>
<feature type="transmembrane region" description="Helical" evidence="3">
    <location>
        <begin position="163"/>
        <end position="183"/>
    </location>
</feature>
<evidence type="ECO:0000256" key="2">
    <source>
        <dbReference type="ARBA" id="ARBA00023002"/>
    </source>
</evidence>
<dbReference type="PROSITE" id="PS00080">
    <property type="entry name" value="MULTICOPPER_OXIDASE2"/>
    <property type="match status" value="1"/>
</dbReference>
<dbReference type="InterPro" id="IPR045087">
    <property type="entry name" value="Cu-oxidase_fam"/>
</dbReference>
<dbReference type="InterPro" id="IPR011707">
    <property type="entry name" value="Cu-oxidase-like_N"/>
</dbReference>
<name>A0A4V2GD26_9ACTN</name>
<evidence type="ECO:0000256" key="1">
    <source>
        <dbReference type="ARBA" id="ARBA00022723"/>
    </source>
</evidence>
<feature type="transmembrane region" description="Helical" evidence="3">
    <location>
        <begin position="86"/>
        <end position="108"/>
    </location>
</feature>
<evidence type="ECO:0000259" key="4">
    <source>
        <dbReference type="Pfam" id="PF07731"/>
    </source>
</evidence>
<dbReference type="RefSeq" id="WP_130333419.1">
    <property type="nucleotide sequence ID" value="NZ_SHLD01000001.1"/>
</dbReference>
<feature type="transmembrane region" description="Helical" evidence="3">
    <location>
        <begin position="139"/>
        <end position="157"/>
    </location>
</feature>
<keyword evidence="2" id="KW-0560">Oxidoreductase</keyword>
<dbReference type="CDD" id="cd04202">
    <property type="entry name" value="CuRO_D2_2dMcoN_like"/>
    <property type="match status" value="1"/>
</dbReference>
<keyword evidence="1" id="KW-0479">Metal-binding</keyword>
<keyword evidence="7" id="KW-1185">Reference proteome</keyword>
<keyword evidence="3" id="KW-1133">Transmembrane helix</keyword>
<reference evidence="6 7" key="1">
    <citation type="submission" date="2019-02" db="EMBL/GenBank/DDBJ databases">
        <title>Sequencing the genomes of 1000 actinobacteria strains.</title>
        <authorList>
            <person name="Klenk H.-P."/>
        </authorList>
    </citation>
    <scope>NUCLEOTIDE SEQUENCE [LARGE SCALE GENOMIC DNA]</scope>
    <source>
        <strain evidence="6 7">DSM 45612</strain>
    </source>
</reference>
<dbReference type="InterPro" id="IPR002355">
    <property type="entry name" value="Cu_oxidase_Cu_BS"/>
</dbReference>
<comment type="caution">
    <text evidence="6">The sequence shown here is derived from an EMBL/GenBank/DDBJ whole genome shotgun (WGS) entry which is preliminary data.</text>
</comment>
<evidence type="ECO:0000313" key="6">
    <source>
        <dbReference type="EMBL" id="RZU74266.1"/>
    </source>
</evidence>
<dbReference type="PANTHER" id="PTHR11709">
    <property type="entry name" value="MULTI-COPPER OXIDASE"/>
    <property type="match status" value="1"/>
</dbReference>
<organism evidence="6 7">
    <name type="scientific">Micromonospora kangleipakensis</name>
    <dbReference type="NCBI Taxonomy" id="1077942"/>
    <lineage>
        <taxon>Bacteria</taxon>
        <taxon>Bacillati</taxon>
        <taxon>Actinomycetota</taxon>
        <taxon>Actinomycetes</taxon>
        <taxon>Micromonosporales</taxon>
        <taxon>Micromonosporaceae</taxon>
        <taxon>Micromonospora</taxon>
    </lineage>
</organism>
<dbReference type="OrthoDB" id="345021at2"/>
<feature type="transmembrane region" description="Helical" evidence="3">
    <location>
        <begin position="12"/>
        <end position="32"/>
    </location>
</feature>
<dbReference type="GO" id="GO:0016491">
    <property type="term" value="F:oxidoreductase activity"/>
    <property type="evidence" value="ECO:0007669"/>
    <property type="project" value="UniProtKB-KW"/>
</dbReference>
<evidence type="ECO:0000259" key="5">
    <source>
        <dbReference type="Pfam" id="PF07732"/>
    </source>
</evidence>
<dbReference type="AlphaFoldDB" id="A0A4V2GD26"/>
<dbReference type="Pfam" id="PF07731">
    <property type="entry name" value="Cu-oxidase_2"/>
    <property type="match status" value="1"/>
</dbReference>
<keyword evidence="3" id="KW-0472">Membrane</keyword>
<dbReference type="InterPro" id="IPR008972">
    <property type="entry name" value="Cupredoxin"/>
</dbReference>
<feature type="domain" description="Plastocyanin-like" evidence="5">
    <location>
        <begin position="288"/>
        <end position="400"/>
    </location>
</feature>
<dbReference type="GO" id="GO:0005507">
    <property type="term" value="F:copper ion binding"/>
    <property type="evidence" value="ECO:0007669"/>
    <property type="project" value="InterPro"/>
</dbReference>
<dbReference type="Gene3D" id="2.60.40.420">
    <property type="entry name" value="Cupredoxins - blue copper proteins"/>
    <property type="match status" value="2"/>
</dbReference>
<dbReference type="EMBL" id="SHLD01000001">
    <property type="protein sequence ID" value="RZU74266.1"/>
    <property type="molecule type" value="Genomic_DNA"/>
</dbReference>
<dbReference type="SUPFAM" id="SSF49503">
    <property type="entry name" value="Cupredoxins"/>
    <property type="match status" value="3"/>
</dbReference>
<protein>
    <submittedName>
        <fullName evidence="6">FtsP/CotA-like multicopper oxidase with cupredoxin domain</fullName>
    </submittedName>
</protein>
<keyword evidence="3" id="KW-0812">Transmembrane</keyword>
<dbReference type="Proteomes" id="UP000294114">
    <property type="component" value="Unassembled WGS sequence"/>
</dbReference>
<feature type="transmembrane region" description="Helical" evidence="3">
    <location>
        <begin position="53"/>
        <end position="74"/>
    </location>
</feature>
<dbReference type="InterPro" id="IPR011706">
    <property type="entry name" value="Cu-oxidase_C"/>
</dbReference>
<dbReference type="Pfam" id="PF07732">
    <property type="entry name" value="Cu-oxidase_3"/>
    <property type="match status" value="1"/>
</dbReference>
<accession>A0A4V2GD26</accession>
<proteinExistence type="predicted"/>
<sequence>MFEPSIPAYDDNFNYDFLVALVLLGYWAAVARRLHRLPHARTAARLRRSSRRLALAAVVGALLVPARLVTSLVLYGYGWHFAADRLLIGVPLVALPVLATLLVTVPALRRLGRPSPEDAAEADAPPASPAAAAAPRVSFPARAVAVGGLVSFVMILFAPAPPLLVPALVSYGGVALVLVVIWRRHANRVRDGVVRPLPRGAARVRRVAVGTAAVLVLVGGYAGWDWQTSKLPDDYRMTEQAMTYGKGPGPVDHSAHSHGVGLPDRPLTRFTGPAGKPDKRFTLIATDAKLTLSSGTTVDAIAFNGQIPGPELRVRQGDLVEVTLVNRTADTPTTVHWHGLDVPNAEDGVAGLTQNAVPPGGSHVYRWRAEQVGTYWYHSHQASSTQVRRGLFGPLVIDPAQPGPAGVREFVVAAHVFDTDKGDTSTLNAADTLRREAVAPGTPVRIRLINADNFRKYFTLAGTPFKVTAVDGGAVNAPTDLYRTKLMLGGGGRYDLEFTMPSAPVRLTDLAAVGAGLLLSPDGQGELAPLTDGPEFDATRYGSPAATPFGPESHFDRSFDLVLDNRPGFYDGQPYYLWTINGHVSPHVPMLMVREGELVKVTISNRSFLEHPMHLHGHHVLVLSRNGHRATGSPLWLDTVTVLSGESYELAFRADNPGLWMDHCHNLQHAAMGMTMHLGYEGISTPFHAGRATGNLAE</sequence>
<feature type="domain" description="Plastocyanin-like" evidence="4">
    <location>
        <begin position="576"/>
        <end position="677"/>
    </location>
</feature>